<dbReference type="PANTHER" id="PTHR45856:SF11">
    <property type="entry name" value="FUNGAL LIPASE-LIKE DOMAIN-CONTAINING PROTEIN"/>
    <property type="match status" value="1"/>
</dbReference>
<dbReference type="SUPFAM" id="SSF53474">
    <property type="entry name" value="alpha/beta-Hydrolases"/>
    <property type="match status" value="1"/>
</dbReference>
<dbReference type="Gene3D" id="3.40.50.1820">
    <property type="entry name" value="alpha/beta hydrolase"/>
    <property type="match status" value="1"/>
</dbReference>
<accession>A0A383VM25</accession>
<keyword evidence="4" id="KW-1185">Reference proteome</keyword>
<dbReference type="GO" id="GO:0006629">
    <property type="term" value="P:lipid metabolic process"/>
    <property type="evidence" value="ECO:0007669"/>
    <property type="project" value="InterPro"/>
</dbReference>
<evidence type="ECO:0000313" key="3">
    <source>
        <dbReference type="EMBL" id="SZX65466.1"/>
    </source>
</evidence>
<proteinExistence type="predicted"/>
<dbReference type="InterPro" id="IPR029058">
    <property type="entry name" value="AB_hydrolase_fold"/>
</dbReference>
<organism evidence="3 4">
    <name type="scientific">Tetradesmus obliquus</name>
    <name type="common">Green alga</name>
    <name type="synonym">Acutodesmus obliquus</name>
    <dbReference type="NCBI Taxonomy" id="3088"/>
    <lineage>
        <taxon>Eukaryota</taxon>
        <taxon>Viridiplantae</taxon>
        <taxon>Chlorophyta</taxon>
        <taxon>core chlorophytes</taxon>
        <taxon>Chlorophyceae</taxon>
        <taxon>CS clade</taxon>
        <taxon>Sphaeropleales</taxon>
        <taxon>Scenedesmaceae</taxon>
        <taxon>Tetradesmus</taxon>
    </lineage>
</organism>
<feature type="signal peptide" evidence="1">
    <location>
        <begin position="1"/>
        <end position="24"/>
    </location>
</feature>
<dbReference type="AlphaFoldDB" id="A0A383VM25"/>
<keyword evidence="1" id="KW-0732">Signal</keyword>
<evidence type="ECO:0000259" key="2">
    <source>
        <dbReference type="Pfam" id="PF01764"/>
    </source>
</evidence>
<feature type="chain" id="PRO_5016590995" description="Fungal lipase-type domain-containing protein" evidence="1">
    <location>
        <begin position="25"/>
        <end position="364"/>
    </location>
</feature>
<dbReference type="CDD" id="cd00519">
    <property type="entry name" value="Lipase_3"/>
    <property type="match status" value="1"/>
</dbReference>
<evidence type="ECO:0000313" key="4">
    <source>
        <dbReference type="Proteomes" id="UP000256970"/>
    </source>
</evidence>
<dbReference type="InterPro" id="IPR002921">
    <property type="entry name" value="Fungal_lipase-type"/>
</dbReference>
<protein>
    <recommendedName>
        <fullName evidence="2">Fungal lipase-type domain-containing protein</fullName>
    </recommendedName>
</protein>
<dbReference type="Proteomes" id="UP000256970">
    <property type="component" value="Unassembled WGS sequence"/>
</dbReference>
<feature type="domain" description="Fungal lipase-type" evidence="2">
    <location>
        <begin position="139"/>
        <end position="279"/>
    </location>
</feature>
<gene>
    <name evidence="3" type="ORF">BQ4739_LOCUS5892</name>
</gene>
<evidence type="ECO:0000256" key="1">
    <source>
        <dbReference type="SAM" id="SignalP"/>
    </source>
</evidence>
<dbReference type="PANTHER" id="PTHR45856">
    <property type="entry name" value="ALPHA/BETA-HYDROLASES SUPERFAMILY PROTEIN"/>
    <property type="match status" value="1"/>
</dbReference>
<name>A0A383VM25_TETOB</name>
<dbReference type="InterPro" id="IPR051218">
    <property type="entry name" value="Sec_MonoDiacylglyc_Lipase"/>
</dbReference>
<dbReference type="Pfam" id="PF01764">
    <property type="entry name" value="Lipase_3"/>
    <property type="match status" value="1"/>
</dbReference>
<reference evidence="3 4" key="1">
    <citation type="submission" date="2016-10" db="EMBL/GenBank/DDBJ databases">
        <authorList>
            <person name="Cai Z."/>
        </authorList>
    </citation>
    <scope>NUCLEOTIDE SEQUENCE [LARGE SCALE GENOMIC DNA]</scope>
</reference>
<dbReference type="EMBL" id="FNXT01000639">
    <property type="protein sequence ID" value="SZX65466.1"/>
    <property type="molecule type" value="Genomic_DNA"/>
</dbReference>
<sequence>MASTKASVAGVLFGLLLMASAVFAEQHDLAAAAPAAATCSTDVLDTLFNRNDPALLSNSYLALLISRYTYPTAFGISSTAEHTQDTYRELYSRKWTALGAVPGSLFFVDEDVPLAVISLLASRPEAHAVIFATKHDVWVSFRGLTNIESGLGDSARFIPVNGTFGAEGSPNFLPVHGGFYSSFASVWPRVQQAVDRAMQFTQDPSRARVYLTGHSMGAALATFAAMRLVDSQVPVGGLYLFGAPKMAQQPFVDAFMDNGLDLITFSWWNELDMIPGMSPPLSRSALPYVQLPVESTYRIWQGKCLKADGPTAMQCPLSATGERCRFNLNDHFAFTYVMKLQDCLLDQPQVASSSCLEQMIKATM</sequence>